<dbReference type="SUPFAM" id="SSF52821">
    <property type="entry name" value="Rhodanese/Cell cycle control phosphatase"/>
    <property type="match status" value="2"/>
</dbReference>
<dbReference type="GO" id="GO:0004792">
    <property type="term" value="F:thiosulfate-cyanide sulfurtransferase activity"/>
    <property type="evidence" value="ECO:0007669"/>
    <property type="project" value="InterPro"/>
</dbReference>
<evidence type="ECO:0000256" key="1">
    <source>
        <dbReference type="RuleBase" id="RU000507"/>
    </source>
</evidence>
<feature type="non-terminal residue" evidence="3">
    <location>
        <position position="1"/>
    </location>
</feature>
<feature type="non-terminal residue" evidence="3">
    <location>
        <position position="281"/>
    </location>
</feature>
<dbReference type="PROSITE" id="PS00683">
    <property type="entry name" value="RHODANESE_2"/>
    <property type="match status" value="1"/>
</dbReference>
<dbReference type="InterPro" id="IPR036873">
    <property type="entry name" value="Rhodanese-like_dom_sf"/>
</dbReference>
<comment type="caution">
    <text evidence="3">The sequence shown here is derived from an EMBL/GenBank/DDBJ whole genome shotgun (WGS) entry which is preliminary data.</text>
</comment>
<dbReference type="InterPro" id="IPR001763">
    <property type="entry name" value="Rhodanese-like_dom"/>
</dbReference>
<proteinExistence type="predicted"/>
<dbReference type="Proteomes" id="UP000668214">
    <property type="component" value="Unassembled WGS sequence"/>
</dbReference>
<evidence type="ECO:0000259" key="2">
    <source>
        <dbReference type="PROSITE" id="PS50206"/>
    </source>
</evidence>
<reference evidence="3" key="1">
    <citation type="submission" date="2020-02" db="EMBL/GenBank/DDBJ databases">
        <title>Relaxed selection underlies rapid genomic changes in the transitions from sociality to social parasitism in ants.</title>
        <authorList>
            <person name="Bi X."/>
        </authorList>
    </citation>
    <scope>NUCLEOTIDE SEQUENCE</scope>
    <source>
        <strain evidence="3">BGI-DK2014c</strain>
        <tissue evidence="3">Whole body</tissue>
    </source>
</reference>
<dbReference type="PANTHER" id="PTHR44086">
    <property type="entry name" value="THIOSULFATE SULFURTRANSFERASE RDL2, MITOCHONDRIAL-RELATED"/>
    <property type="match status" value="1"/>
</dbReference>
<feature type="domain" description="Rhodanese" evidence="2">
    <location>
        <begin position="178"/>
        <end position="280"/>
    </location>
</feature>
<organism evidence="3 4">
    <name type="scientific">Pseudoatta argentina</name>
    <dbReference type="NCBI Taxonomy" id="621737"/>
    <lineage>
        <taxon>Eukaryota</taxon>
        <taxon>Metazoa</taxon>
        <taxon>Ecdysozoa</taxon>
        <taxon>Arthropoda</taxon>
        <taxon>Hexapoda</taxon>
        <taxon>Insecta</taxon>
        <taxon>Pterygota</taxon>
        <taxon>Neoptera</taxon>
        <taxon>Endopterygota</taxon>
        <taxon>Hymenoptera</taxon>
        <taxon>Apocrita</taxon>
        <taxon>Aculeata</taxon>
        <taxon>Formicoidea</taxon>
        <taxon>Formicidae</taxon>
        <taxon>Myrmicinae</taxon>
        <taxon>Pseudoatta</taxon>
    </lineage>
</organism>
<keyword evidence="1" id="KW-0808">Transferase</keyword>
<gene>
    <name evidence="3" type="ORF">G6Z78_0002657</name>
</gene>
<protein>
    <recommendedName>
        <fullName evidence="1">Sulfurtransferase</fullName>
    </recommendedName>
</protein>
<feature type="domain" description="Rhodanese" evidence="2">
    <location>
        <begin position="64"/>
        <end position="164"/>
    </location>
</feature>
<accession>A0A836FI21</accession>
<dbReference type="InterPro" id="IPR001307">
    <property type="entry name" value="Thiosulphate_STrfase_CS"/>
</dbReference>
<name>A0A836FI21_9HYME</name>
<keyword evidence="4" id="KW-1185">Reference proteome</keyword>
<dbReference type="Pfam" id="PF00581">
    <property type="entry name" value="Rhodanese"/>
    <property type="match status" value="2"/>
</dbReference>
<sequence length="281" mass="33688">RQKYNRQLCQAFVLELFSQRSIASTSCRQFLKITFNRPSTGNPFRIESRFIVDYVDVKRQTVNDRPNYMLFDIRDRQHVRTYGSIENFTNIKDVDEIITRTAEDFQTEYRIPKPRQDTKMIISSYNFRSGEEAVKKLRNEGYTEVHLYEKGIHDWVKKEEELMQTFKITYSQLLINQMDPNVLIIDVRTPKELKDIGAIPGTINIQSDDVVQEFDLPGYVFLHKYKKPKPTKDTKIIFFCRSGNRSKCVQKKIMRLRYQQVYHFEGGWEEWKERQEARQRR</sequence>
<dbReference type="PROSITE" id="PS50206">
    <property type="entry name" value="RHODANESE_3"/>
    <property type="match status" value="2"/>
</dbReference>
<dbReference type="PANTHER" id="PTHR44086:SF10">
    <property type="entry name" value="THIOSULFATE SULFURTRANSFERASE_RHODANESE-LIKE DOMAIN-CONTAINING PROTEIN 3"/>
    <property type="match status" value="1"/>
</dbReference>
<evidence type="ECO:0000313" key="4">
    <source>
        <dbReference type="Proteomes" id="UP000668214"/>
    </source>
</evidence>
<dbReference type="EMBL" id="JAANIA010000276">
    <property type="protein sequence ID" value="KAG5325328.1"/>
    <property type="molecule type" value="Genomic_DNA"/>
</dbReference>
<dbReference type="SMART" id="SM00450">
    <property type="entry name" value="RHOD"/>
    <property type="match status" value="2"/>
</dbReference>
<dbReference type="Gene3D" id="3.40.250.10">
    <property type="entry name" value="Rhodanese-like domain"/>
    <property type="match status" value="2"/>
</dbReference>
<evidence type="ECO:0000313" key="3">
    <source>
        <dbReference type="EMBL" id="KAG5325328.1"/>
    </source>
</evidence>
<dbReference type="AlphaFoldDB" id="A0A836FI21"/>